<dbReference type="AlphaFoldDB" id="A0A6S7HTQ8"/>
<dbReference type="Gene3D" id="1.10.880.10">
    <property type="entry name" value="Transcription factor, Skn-1-like, DNA-binding domain"/>
    <property type="match status" value="1"/>
</dbReference>
<reference evidence="6" key="1">
    <citation type="submission" date="2020-04" db="EMBL/GenBank/DDBJ databases">
        <authorList>
            <person name="Alioto T."/>
            <person name="Alioto T."/>
            <person name="Gomez Garrido J."/>
        </authorList>
    </citation>
    <scope>NUCLEOTIDE SEQUENCE</scope>
    <source>
        <strain evidence="6">A484AB</strain>
    </source>
</reference>
<sequence>MTVGIRSHPYQAQNAANMLQFGNMSAGKSPYVVDEQTVPQALYQPQMNSYKDFQPDFQNMDPLAYNQLYNSQSYPSYNTNFMAYPTIYQPDYNNTSSAMQGNEHATLRQNSFPHGSLDQFLPEFDYQQVLENLDLTPYENPELFCLEDYANLEQVNEGVNFDGAVKQEKADCDNTDCKNLEELENVLNNNILNANNTMVNVVTTDSPVSNIGGINNTVNINSTNDQTLDEQNLFDILEMYSSSDSVQWQSTSNYLPTGNQMVAGETIVKTEPNTNSCDFLLPGSPVSINTDEGLSAIGIPDEELIQMPVSRFNDLLLSLTPEQSNIAKDIRRKGKNKQAARLCRKRKIDNISALEGTLTQMEDEKSRLLNEQKEIIAETEELKSNIEMICEVLMKGLNGQNIALSELSLVHHSNGQTLVVQK</sequence>
<evidence type="ECO:0000256" key="3">
    <source>
        <dbReference type="ARBA" id="ARBA00023159"/>
    </source>
</evidence>
<evidence type="ECO:0000313" key="7">
    <source>
        <dbReference type="Proteomes" id="UP001152795"/>
    </source>
</evidence>
<gene>
    <name evidence="6" type="ORF">PACLA_8A031753</name>
</gene>
<organism evidence="6 7">
    <name type="scientific">Paramuricea clavata</name>
    <name type="common">Red gorgonian</name>
    <name type="synonym">Violescent sea-whip</name>
    <dbReference type="NCBI Taxonomy" id="317549"/>
    <lineage>
        <taxon>Eukaryota</taxon>
        <taxon>Metazoa</taxon>
        <taxon>Cnidaria</taxon>
        <taxon>Anthozoa</taxon>
        <taxon>Octocorallia</taxon>
        <taxon>Malacalcyonacea</taxon>
        <taxon>Plexauridae</taxon>
        <taxon>Paramuricea</taxon>
    </lineage>
</organism>
<name>A0A6S7HTQ8_PARCT</name>
<accession>A0A6S7HTQ8</accession>
<proteinExistence type="predicted"/>
<dbReference type="InterPro" id="IPR008917">
    <property type="entry name" value="TF_DNA-bd_sf"/>
</dbReference>
<dbReference type="InterPro" id="IPR047167">
    <property type="entry name" value="NFE2-like"/>
</dbReference>
<dbReference type="PROSITE" id="PS50217">
    <property type="entry name" value="BZIP"/>
    <property type="match status" value="1"/>
</dbReference>
<protein>
    <submittedName>
        <fullName evidence="6">Nuclear factor erythroid 2-related factor 1</fullName>
    </submittedName>
</protein>
<dbReference type="SUPFAM" id="SSF47454">
    <property type="entry name" value="A DNA-binding domain in eukaryotic transcription factors"/>
    <property type="match status" value="1"/>
</dbReference>
<dbReference type="GO" id="GO:0000981">
    <property type="term" value="F:DNA-binding transcription factor activity, RNA polymerase II-specific"/>
    <property type="evidence" value="ECO:0007669"/>
    <property type="project" value="TreeGrafter"/>
</dbReference>
<dbReference type="PANTHER" id="PTHR24411:SF55">
    <property type="entry name" value="SEGMENTATION PROTEIN CAP'N'COLLAR"/>
    <property type="match status" value="1"/>
</dbReference>
<keyword evidence="2" id="KW-0238">DNA-binding</keyword>
<dbReference type="PANTHER" id="PTHR24411">
    <property type="entry name" value="NUCLEAR FACTOR ERYTHROID 2-RELATED FACTOR"/>
    <property type="match status" value="1"/>
</dbReference>
<dbReference type="Pfam" id="PF03131">
    <property type="entry name" value="bZIP_Maf"/>
    <property type="match status" value="1"/>
</dbReference>
<evidence type="ECO:0000256" key="1">
    <source>
        <dbReference type="ARBA" id="ARBA00023015"/>
    </source>
</evidence>
<evidence type="ECO:0000256" key="5">
    <source>
        <dbReference type="ARBA" id="ARBA00023242"/>
    </source>
</evidence>
<keyword evidence="4" id="KW-0804">Transcription</keyword>
<keyword evidence="5" id="KW-0539">Nucleus</keyword>
<dbReference type="GO" id="GO:0005634">
    <property type="term" value="C:nucleus"/>
    <property type="evidence" value="ECO:0007669"/>
    <property type="project" value="TreeGrafter"/>
</dbReference>
<keyword evidence="7" id="KW-1185">Reference proteome</keyword>
<dbReference type="InterPro" id="IPR004827">
    <property type="entry name" value="bZIP"/>
</dbReference>
<dbReference type="GO" id="GO:0000978">
    <property type="term" value="F:RNA polymerase II cis-regulatory region sequence-specific DNA binding"/>
    <property type="evidence" value="ECO:0007669"/>
    <property type="project" value="InterPro"/>
</dbReference>
<comment type="caution">
    <text evidence="6">The sequence shown here is derived from an EMBL/GenBank/DDBJ whole genome shotgun (WGS) entry which is preliminary data.</text>
</comment>
<keyword evidence="1" id="KW-0805">Transcription regulation</keyword>
<dbReference type="InterPro" id="IPR004826">
    <property type="entry name" value="bZIP_Maf"/>
</dbReference>
<keyword evidence="3" id="KW-0010">Activator</keyword>
<dbReference type="EMBL" id="CACRXK020005785">
    <property type="protein sequence ID" value="CAB4007393.1"/>
    <property type="molecule type" value="Genomic_DNA"/>
</dbReference>
<dbReference type="OrthoDB" id="7458135at2759"/>
<evidence type="ECO:0000256" key="4">
    <source>
        <dbReference type="ARBA" id="ARBA00023163"/>
    </source>
</evidence>
<evidence type="ECO:0000313" key="6">
    <source>
        <dbReference type="EMBL" id="CAB4007393.1"/>
    </source>
</evidence>
<dbReference type="SMART" id="SM00338">
    <property type="entry name" value="BRLZ"/>
    <property type="match status" value="1"/>
</dbReference>
<evidence type="ECO:0000256" key="2">
    <source>
        <dbReference type="ARBA" id="ARBA00023125"/>
    </source>
</evidence>
<dbReference type="Proteomes" id="UP001152795">
    <property type="component" value="Unassembled WGS sequence"/>
</dbReference>